<feature type="domain" description="DUF1648" evidence="2">
    <location>
        <begin position="14"/>
        <end position="60"/>
    </location>
</feature>
<dbReference type="InterPro" id="IPR025962">
    <property type="entry name" value="SdpI/YhfL"/>
</dbReference>
<dbReference type="Pfam" id="PF07853">
    <property type="entry name" value="DUF1648"/>
    <property type="match status" value="1"/>
</dbReference>
<accession>A0ABV2FJR1</accession>
<protein>
    <submittedName>
        <fullName evidence="3">Membrane protein</fullName>
    </submittedName>
</protein>
<organism evidence="3 4">
    <name type="scientific">Streptococcus rupicaprae</name>
    <dbReference type="NCBI Taxonomy" id="759619"/>
    <lineage>
        <taxon>Bacteria</taxon>
        <taxon>Bacillati</taxon>
        <taxon>Bacillota</taxon>
        <taxon>Bacilli</taxon>
        <taxon>Lactobacillales</taxon>
        <taxon>Streptococcaceae</taxon>
        <taxon>Streptococcus</taxon>
    </lineage>
</organism>
<feature type="transmembrane region" description="Helical" evidence="1">
    <location>
        <begin position="117"/>
        <end position="134"/>
    </location>
</feature>
<dbReference type="EMBL" id="JBEPLO010000024">
    <property type="protein sequence ID" value="MET3558820.1"/>
    <property type="molecule type" value="Genomic_DNA"/>
</dbReference>
<comment type="caution">
    <text evidence="3">The sequence shown here is derived from an EMBL/GenBank/DDBJ whole genome shotgun (WGS) entry which is preliminary data.</text>
</comment>
<dbReference type="RefSeq" id="WP_354365939.1">
    <property type="nucleotide sequence ID" value="NZ_JBEPLO010000024.1"/>
</dbReference>
<dbReference type="InterPro" id="IPR026272">
    <property type="entry name" value="SdpI"/>
</dbReference>
<evidence type="ECO:0000256" key="1">
    <source>
        <dbReference type="SAM" id="Phobius"/>
    </source>
</evidence>
<dbReference type="Pfam" id="PF13630">
    <property type="entry name" value="SdpI"/>
    <property type="match status" value="1"/>
</dbReference>
<dbReference type="Proteomes" id="UP001549122">
    <property type="component" value="Unassembled WGS sequence"/>
</dbReference>
<keyword evidence="1" id="KW-0472">Membrane</keyword>
<dbReference type="PANTHER" id="PTHR37810:SF5">
    <property type="entry name" value="IMMUNITY PROTEIN SDPI"/>
    <property type="match status" value="1"/>
</dbReference>
<keyword evidence="1" id="KW-0812">Transmembrane</keyword>
<sequence>MKLNKRLLVVTSAFVFLPMLLGVVLWERLPEQLPTHFGLDGSADGFSSKAEAVYLDPFIFLGVHLFLLVVTTISPKSQNISPKMMRLLYWFIPVLAGLLQTITYLVALGWIINPTRFISFLLGGFFMLVGNYLPKIKQNYAVGIKLPWTLDDEQNWNKTHRLAGRVWMLAGLLICLSVCFPIEPLYVLLPLIAIMILLPAIYSYKLSRQGEKLDL</sequence>
<feature type="transmembrane region" description="Helical" evidence="1">
    <location>
        <begin position="186"/>
        <end position="204"/>
    </location>
</feature>
<feature type="transmembrane region" description="Helical" evidence="1">
    <location>
        <begin position="162"/>
        <end position="180"/>
    </location>
</feature>
<feature type="transmembrane region" description="Helical" evidence="1">
    <location>
        <begin position="58"/>
        <end position="75"/>
    </location>
</feature>
<name>A0ABV2FJR1_9STRE</name>
<dbReference type="PANTHER" id="PTHR37810">
    <property type="entry name" value="IMMUNITY PROTEIN SDPI"/>
    <property type="match status" value="1"/>
</dbReference>
<gene>
    <name evidence="3" type="ORF">ABID29_001948</name>
</gene>
<dbReference type="InterPro" id="IPR012867">
    <property type="entry name" value="DUF1648"/>
</dbReference>
<reference evidence="3 4" key="1">
    <citation type="submission" date="2024-06" db="EMBL/GenBank/DDBJ databases">
        <title>Genomic Encyclopedia of Type Strains, Phase IV (KMG-IV): sequencing the most valuable type-strain genomes for metagenomic binning, comparative biology and taxonomic classification.</title>
        <authorList>
            <person name="Goeker M."/>
        </authorList>
    </citation>
    <scope>NUCLEOTIDE SEQUENCE [LARGE SCALE GENOMIC DNA]</scope>
    <source>
        <strain evidence="3 4">DSM 28303</strain>
    </source>
</reference>
<keyword evidence="1" id="KW-1133">Transmembrane helix</keyword>
<evidence type="ECO:0000259" key="2">
    <source>
        <dbReference type="Pfam" id="PF07853"/>
    </source>
</evidence>
<dbReference type="PIRSF" id="PIRSF038959">
    <property type="entry name" value="SdpI"/>
    <property type="match status" value="1"/>
</dbReference>
<feature type="transmembrane region" description="Helical" evidence="1">
    <location>
        <begin position="87"/>
        <end position="111"/>
    </location>
</feature>
<evidence type="ECO:0000313" key="3">
    <source>
        <dbReference type="EMBL" id="MET3558820.1"/>
    </source>
</evidence>
<feature type="transmembrane region" description="Helical" evidence="1">
    <location>
        <begin position="7"/>
        <end position="26"/>
    </location>
</feature>
<evidence type="ECO:0000313" key="4">
    <source>
        <dbReference type="Proteomes" id="UP001549122"/>
    </source>
</evidence>
<keyword evidence="4" id="KW-1185">Reference proteome</keyword>
<proteinExistence type="predicted"/>